<dbReference type="Pfam" id="PF01590">
    <property type="entry name" value="GAF"/>
    <property type="match status" value="1"/>
</dbReference>
<dbReference type="InterPro" id="IPR003594">
    <property type="entry name" value="HATPase_dom"/>
</dbReference>
<keyword evidence="1" id="KW-0378">Hydrolase</keyword>
<dbReference type="Gene3D" id="3.60.40.10">
    <property type="entry name" value="PPM-type phosphatase domain"/>
    <property type="match status" value="1"/>
</dbReference>
<dbReference type="CDD" id="cd00130">
    <property type="entry name" value="PAS"/>
    <property type="match status" value="1"/>
</dbReference>
<dbReference type="Pfam" id="PF08448">
    <property type="entry name" value="PAS_4"/>
    <property type="match status" value="1"/>
</dbReference>
<dbReference type="Proteomes" id="UP001230328">
    <property type="component" value="Unassembled WGS sequence"/>
</dbReference>
<evidence type="ECO:0000313" key="4">
    <source>
        <dbReference type="EMBL" id="MDQ1027971.1"/>
    </source>
</evidence>
<dbReference type="SUPFAM" id="SSF55781">
    <property type="entry name" value="GAF domain-like"/>
    <property type="match status" value="1"/>
</dbReference>
<comment type="caution">
    <text evidence="4">The sequence shown here is derived from an EMBL/GenBank/DDBJ whole genome shotgun (WGS) entry which is preliminary data.</text>
</comment>
<feature type="region of interest" description="Disordered" evidence="2">
    <location>
        <begin position="588"/>
        <end position="608"/>
    </location>
</feature>
<dbReference type="InterPro" id="IPR036890">
    <property type="entry name" value="HATPase_C_sf"/>
</dbReference>
<dbReference type="InterPro" id="IPR035965">
    <property type="entry name" value="PAS-like_dom_sf"/>
</dbReference>
<dbReference type="InterPro" id="IPR003018">
    <property type="entry name" value="GAF"/>
</dbReference>
<dbReference type="Pfam" id="PF13581">
    <property type="entry name" value="HATPase_c_2"/>
    <property type="match status" value="1"/>
</dbReference>
<keyword evidence="5" id="KW-1185">Reference proteome</keyword>
<dbReference type="RefSeq" id="WP_307523262.1">
    <property type="nucleotide sequence ID" value="NZ_JAUSZI010000002.1"/>
</dbReference>
<feature type="domain" description="PAS" evidence="3">
    <location>
        <begin position="28"/>
        <end position="55"/>
    </location>
</feature>
<dbReference type="InterPro" id="IPR029016">
    <property type="entry name" value="GAF-like_dom_sf"/>
</dbReference>
<feature type="region of interest" description="Disordered" evidence="2">
    <location>
        <begin position="1"/>
        <end position="21"/>
    </location>
</feature>
<dbReference type="SMART" id="SM00065">
    <property type="entry name" value="GAF"/>
    <property type="match status" value="1"/>
</dbReference>
<name>A0ABU0SZ03_9ACTN</name>
<dbReference type="Pfam" id="PF07228">
    <property type="entry name" value="SpoIIE"/>
    <property type="match status" value="1"/>
</dbReference>
<gene>
    <name evidence="4" type="ORF">QF035_005553</name>
</gene>
<feature type="region of interest" description="Disordered" evidence="2">
    <location>
        <begin position="102"/>
        <end position="150"/>
    </location>
</feature>
<dbReference type="InterPro" id="IPR001932">
    <property type="entry name" value="PPM-type_phosphatase-like_dom"/>
</dbReference>
<dbReference type="Gene3D" id="3.30.450.40">
    <property type="match status" value="1"/>
</dbReference>
<organism evidence="4 5">
    <name type="scientific">Streptomyces umbrinus</name>
    <dbReference type="NCBI Taxonomy" id="67370"/>
    <lineage>
        <taxon>Bacteria</taxon>
        <taxon>Bacillati</taxon>
        <taxon>Actinomycetota</taxon>
        <taxon>Actinomycetes</taxon>
        <taxon>Kitasatosporales</taxon>
        <taxon>Streptomycetaceae</taxon>
        <taxon>Streptomyces</taxon>
        <taxon>Streptomyces phaeochromogenes group</taxon>
    </lineage>
</organism>
<dbReference type="SMART" id="SM00331">
    <property type="entry name" value="PP2C_SIG"/>
    <property type="match status" value="1"/>
</dbReference>
<evidence type="ECO:0000259" key="3">
    <source>
        <dbReference type="PROSITE" id="PS50112"/>
    </source>
</evidence>
<protein>
    <submittedName>
        <fullName evidence="4">PAS domain S-box-containing protein</fullName>
    </submittedName>
</protein>
<dbReference type="SUPFAM" id="SSF55785">
    <property type="entry name" value="PYP-like sensor domain (PAS domain)"/>
    <property type="match status" value="2"/>
</dbReference>
<dbReference type="Gene3D" id="3.30.565.10">
    <property type="entry name" value="Histidine kinase-like ATPase, C-terminal domain"/>
    <property type="match status" value="1"/>
</dbReference>
<proteinExistence type="predicted"/>
<dbReference type="SUPFAM" id="SSF81606">
    <property type="entry name" value="PP2C-like"/>
    <property type="match status" value="1"/>
</dbReference>
<evidence type="ECO:0000256" key="1">
    <source>
        <dbReference type="ARBA" id="ARBA00022801"/>
    </source>
</evidence>
<dbReference type="EMBL" id="JAUSZI010000002">
    <property type="protein sequence ID" value="MDQ1027971.1"/>
    <property type="molecule type" value="Genomic_DNA"/>
</dbReference>
<dbReference type="Gene3D" id="3.30.450.20">
    <property type="entry name" value="PAS domain"/>
    <property type="match status" value="2"/>
</dbReference>
<dbReference type="NCBIfam" id="TIGR00229">
    <property type="entry name" value="sensory_box"/>
    <property type="match status" value="1"/>
</dbReference>
<accession>A0ABU0SZ03</accession>
<feature type="region of interest" description="Disordered" evidence="2">
    <location>
        <begin position="847"/>
        <end position="881"/>
    </location>
</feature>
<dbReference type="Pfam" id="PF13426">
    <property type="entry name" value="PAS_9"/>
    <property type="match status" value="1"/>
</dbReference>
<evidence type="ECO:0000256" key="2">
    <source>
        <dbReference type="SAM" id="MobiDB-lite"/>
    </source>
</evidence>
<dbReference type="PANTHER" id="PTHR43156">
    <property type="entry name" value="STAGE II SPORULATION PROTEIN E-RELATED"/>
    <property type="match status" value="1"/>
</dbReference>
<dbReference type="SUPFAM" id="SSF55874">
    <property type="entry name" value="ATPase domain of HSP90 chaperone/DNA topoisomerase II/histidine kinase"/>
    <property type="match status" value="1"/>
</dbReference>
<dbReference type="InterPro" id="IPR000014">
    <property type="entry name" value="PAS"/>
</dbReference>
<reference evidence="4 5" key="1">
    <citation type="submission" date="2023-07" db="EMBL/GenBank/DDBJ databases">
        <title>Comparative genomics of wheat-associated soil bacteria to identify genetic determinants of phenazine resistance.</title>
        <authorList>
            <person name="Mouncey N."/>
        </authorList>
    </citation>
    <scope>NUCLEOTIDE SEQUENCE [LARGE SCALE GENOMIC DNA]</scope>
    <source>
        <strain evidence="4 5">V2I4</strain>
    </source>
</reference>
<evidence type="ECO:0000313" key="5">
    <source>
        <dbReference type="Proteomes" id="UP001230328"/>
    </source>
</evidence>
<dbReference type="InterPro" id="IPR052016">
    <property type="entry name" value="Bact_Sigma-Reg"/>
</dbReference>
<dbReference type="PROSITE" id="PS50112">
    <property type="entry name" value="PAS"/>
    <property type="match status" value="1"/>
</dbReference>
<dbReference type="PANTHER" id="PTHR43156:SF2">
    <property type="entry name" value="STAGE II SPORULATION PROTEIN E"/>
    <property type="match status" value="1"/>
</dbReference>
<dbReference type="InterPro" id="IPR013656">
    <property type="entry name" value="PAS_4"/>
</dbReference>
<dbReference type="InterPro" id="IPR036457">
    <property type="entry name" value="PPM-type-like_dom_sf"/>
</dbReference>
<sequence length="881" mass="93570">MERRAVDDQESSPGRDGAGGALTARATVDEHGVVTGWGAGAERLLGYSAAQVLGRAAASLLAEEPTAGDLPPFSELPRWHGTLVLRHLDGHRVEARVLAHHRTPDGVPGGAPHGTTHGTPDQASDGTPDRASDGVADGTPDRASDGRVPGWLLVSPVPGAARARTDDDALVRQGFLDSPCCSTSVYDTDLRFRRSTQSGRGVLGLSDGDLHGLRLTDVLDDPVAEKVEGAMRRALETGETQYLENHALAPGEGREHAWSVHVYRLEDADGRVLGVATTGHDMTEQYWARKRLQLIAEAGTRIGSTLDVTRTAQELANVAVPALADFVSVDLLASLDDLPEQPPGPLRAGDSLALRRIAHQSVFPDVPEAVVALGEVDTYPEGSPPAESLRTGRAVLHRVTEEAIADWVAEDPRRSARIREFGFHSAMTVPLSARGTTLGVVALARHRHPDPFKADDLVLAEELAARAAVCIDNALRYTRERATAVTLQRSLLPQSLPEQAAVEVASRYLPAGARAGVGGDWFDVIPLSGTRVALVVGDVVGHGIHASATMGRLRTAVRTLADIDLPPDELLTHLDDLVGRLATETEGAVGVPPDRAKPRAWGRSVTEGESRGDVGATCLYAVYDPVSRRCTLARAGHPPPAVVSPDGTVELLDLPAGPPLGLGGLPFESLDTELPEGSLLALYTDGLIESRDSDLDEGTSRLRRALAASAVSLEALCDSVLAAVLPRRPSDDVALLIARTRALDTDRVAAWDIDPDPAAVGEARKNALGRLAAWGLSDAAFVTELIVSELVTNAIRHAAPPIQLRLIHDRTLICEVSDASSTAPHMRRARTYDEGGRGLLLVAQLTQRRGTRPTPTGKTIWAEQSVDPDPDTSFTFPGPDT</sequence>
<dbReference type="CDD" id="cd16936">
    <property type="entry name" value="HATPase_RsbW-like"/>
    <property type="match status" value="1"/>
</dbReference>